<organism evidence="1">
    <name type="scientific">marine sediment metagenome</name>
    <dbReference type="NCBI Taxonomy" id="412755"/>
    <lineage>
        <taxon>unclassified sequences</taxon>
        <taxon>metagenomes</taxon>
        <taxon>ecological metagenomes</taxon>
    </lineage>
</organism>
<sequence>MVRGIGGGVRQQRVAPHRTRRVVDGLTRGGLDEHRPFVVGEVMSWVNVSGTRISMPDPSFRIGKKTITLSAGACAIIGKRVSVLLDGKRIAFAPASEGQNSNVLRRLKDGHAGRIVREFNKSLMVLPVTELRSLVPMHIEGYGECLVGELPS</sequence>
<dbReference type="AlphaFoldDB" id="A0A0F9D761"/>
<evidence type="ECO:0000313" key="1">
    <source>
        <dbReference type="EMBL" id="KKL13636.1"/>
    </source>
</evidence>
<protein>
    <submittedName>
        <fullName evidence="1">Uncharacterized protein</fullName>
    </submittedName>
</protein>
<proteinExistence type="predicted"/>
<gene>
    <name evidence="1" type="ORF">LCGC14_2523800</name>
</gene>
<comment type="caution">
    <text evidence="1">The sequence shown here is derived from an EMBL/GenBank/DDBJ whole genome shotgun (WGS) entry which is preliminary data.</text>
</comment>
<reference evidence="1" key="1">
    <citation type="journal article" date="2015" name="Nature">
        <title>Complex archaea that bridge the gap between prokaryotes and eukaryotes.</title>
        <authorList>
            <person name="Spang A."/>
            <person name="Saw J.H."/>
            <person name="Jorgensen S.L."/>
            <person name="Zaremba-Niedzwiedzka K."/>
            <person name="Martijn J."/>
            <person name="Lind A.E."/>
            <person name="van Eijk R."/>
            <person name="Schleper C."/>
            <person name="Guy L."/>
            <person name="Ettema T.J."/>
        </authorList>
    </citation>
    <scope>NUCLEOTIDE SEQUENCE</scope>
</reference>
<name>A0A0F9D761_9ZZZZ</name>
<dbReference type="EMBL" id="LAZR01040779">
    <property type="protein sequence ID" value="KKL13636.1"/>
    <property type="molecule type" value="Genomic_DNA"/>
</dbReference>
<accession>A0A0F9D761</accession>